<comment type="caution">
    <text evidence="2">The sequence shown here is derived from an EMBL/GenBank/DDBJ whole genome shotgun (WGS) entry which is preliminary data.</text>
</comment>
<dbReference type="SUPFAM" id="SSF50630">
    <property type="entry name" value="Acid proteases"/>
    <property type="match status" value="1"/>
</dbReference>
<dbReference type="InterPro" id="IPR021109">
    <property type="entry name" value="Peptidase_aspartic_dom_sf"/>
</dbReference>
<evidence type="ECO:0000313" key="2">
    <source>
        <dbReference type="EMBL" id="TWI53477.1"/>
    </source>
</evidence>
<dbReference type="EMBL" id="VLKY01000008">
    <property type="protein sequence ID" value="TWI53477.1"/>
    <property type="molecule type" value="Genomic_DNA"/>
</dbReference>
<proteinExistence type="predicted"/>
<dbReference type="InterPro" id="IPR008503">
    <property type="entry name" value="Asp_endopeptidase"/>
</dbReference>
<organism evidence="2 3">
    <name type="scientific">Pseudomonas duriflava</name>
    <dbReference type="NCBI Taxonomy" id="459528"/>
    <lineage>
        <taxon>Bacteria</taxon>
        <taxon>Pseudomonadati</taxon>
        <taxon>Pseudomonadota</taxon>
        <taxon>Gammaproteobacteria</taxon>
        <taxon>Pseudomonadales</taxon>
        <taxon>Pseudomonadaceae</taxon>
        <taxon>Pseudomonas</taxon>
    </lineage>
</organism>
<dbReference type="PANTHER" id="PTHR38037">
    <property type="entry name" value="ZN_PROTEASE DOMAIN-CONTAINING PROTEIN"/>
    <property type="match status" value="1"/>
</dbReference>
<sequence>MKFIPYLVSSLLLPWPSLSVSAEKSVYGLHEYVQLPELNIRVKAKLDTGAETASLSAHHIEPFTRDGEPWVRFTMAHDTIHAPSIERPLVRMSYIKRRQGDHMSGVELRHTPRPVVTLVACLGSQLRTIEVNLTDRSHFDYPLLIGSKALKHYGALVDVSRAYSAGTPACPT</sequence>
<evidence type="ECO:0000313" key="3">
    <source>
        <dbReference type="Proteomes" id="UP000316905"/>
    </source>
</evidence>
<keyword evidence="3" id="KW-1185">Reference proteome</keyword>
<dbReference type="PANTHER" id="PTHR38037:SF2">
    <property type="entry name" value="ATP-DEPENDENT ZINC PROTEASE DOMAIN-CONTAINING PROTEIN-RELATED"/>
    <property type="match status" value="1"/>
</dbReference>
<accession>A0A562Q9P8</accession>
<dbReference type="RefSeq" id="WP_145142562.1">
    <property type="nucleotide sequence ID" value="NZ_VLKY01000008.1"/>
</dbReference>
<name>A0A562Q9P8_9PSED</name>
<dbReference type="OrthoDB" id="8546610at2"/>
<evidence type="ECO:0000259" key="1">
    <source>
        <dbReference type="Pfam" id="PF05618"/>
    </source>
</evidence>
<dbReference type="Gene3D" id="2.40.70.10">
    <property type="entry name" value="Acid Proteases"/>
    <property type="match status" value="1"/>
</dbReference>
<feature type="domain" description="Retropepsin-like aspartic endopeptidase" evidence="1">
    <location>
        <begin position="26"/>
        <end position="165"/>
    </location>
</feature>
<dbReference type="Pfam" id="PF05618">
    <property type="entry name" value="Zn_protease"/>
    <property type="match status" value="1"/>
</dbReference>
<reference evidence="2 3" key="1">
    <citation type="journal article" date="2015" name="Stand. Genomic Sci.">
        <title>Genomic Encyclopedia of Bacterial and Archaeal Type Strains, Phase III: the genomes of soil and plant-associated and newly described type strains.</title>
        <authorList>
            <person name="Whitman W.B."/>
            <person name="Woyke T."/>
            <person name="Klenk H.P."/>
            <person name="Zhou Y."/>
            <person name="Lilburn T.G."/>
            <person name="Beck B.J."/>
            <person name="De Vos P."/>
            <person name="Vandamme P."/>
            <person name="Eisen J.A."/>
            <person name="Garrity G."/>
            <person name="Hugenholtz P."/>
            <person name="Kyrpides N.C."/>
        </authorList>
    </citation>
    <scope>NUCLEOTIDE SEQUENCE [LARGE SCALE GENOMIC DNA]</scope>
    <source>
        <strain evidence="2 3">CGMCC 1.6858</strain>
    </source>
</reference>
<gene>
    <name evidence="2" type="ORF">IQ22_02694</name>
</gene>
<dbReference type="AlphaFoldDB" id="A0A562Q9P8"/>
<dbReference type="Proteomes" id="UP000316905">
    <property type="component" value="Unassembled WGS sequence"/>
</dbReference>
<protein>
    <recommendedName>
        <fullName evidence="1">Retropepsin-like aspartic endopeptidase domain-containing protein</fullName>
    </recommendedName>
</protein>